<dbReference type="GO" id="GO:1990716">
    <property type="term" value="C:axonemal central apparatus"/>
    <property type="evidence" value="ECO:0007669"/>
    <property type="project" value="TreeGrafter"/>
</dbReference>
<accession>A0A6I9N8W4</accession>
<dbReference type="GeneID" id="104948454"/>
<gene>
    <name evidence="4" type="primary">LOC104948454</name>
</gene>
<dbReference type="GO" id="GO:0035082">
    <property type="term" value="P:axoneme assembly"/>
    <property type="evidence" value="ECO:0007669"/>
    <property type="project" value="TreeGrafter"/>
</dbReference>
<dbReference type="AlphaFoldDB" id="A0A6I9N8W4"/>
<dbReference type="OrthoDB" id="538223at2759"/>
<evidence type="ECO:0000256" key="2">
    <source>
        <dbReference type="SAM" id="MobiDB-lite"/>
    </source>
</evidence>
<dbReference type="RefSeq" id="XP_010772962.1">
    <property type="nucleotide sequence ID" value="XM_010774660.1"/>
</dbReference>
<dbReference type="InterPro" id="IPR050995">
    <property type="entry name" value="WD-F-box_domain-protein"/>
</dbReference>
<proteinExistence type="predicted"/>
<evidence type="ECO:0000313" key="4">
    <source>
        <dbReference type="RefSeq" id="XP_010772962.1"/>
    </source>
</evidence>
<feature type="region of interest" description="Disordered" evidence="2">
    <location>
        <begin position="214"/>
        <end position="239"/>
    </location>
</feature>
<keyword evidence="1" id="KW-0175">Coiled coil</keyword>
<feature type="region of interest" description="Disordered" evidence="2">
    <location>
        <begin position="48"/>
        <end position="68"/>
    </location>
</feature>
<organism evidence="3 4">
    <name type="scientific">Notothenia coriiceps</name>
    <name type="common">black rockcod</name>
    <dbReference type="NCBI Taxonomy" id="8208"/>
    <lineage>
        <taxon>Eukaryota</taxon>
        <taxon>Metazoa</taxon>
        <taxon>Chordata</taxon>
        <taxon>Craniata</taxon>
        <taxon>Vertebrata</taxon>
        <taxon>Euteleostomi</taxon>
        <taxon>Actinopterygii</taxon>
        <taxon>Neopterygii</taxon>
        <taxon>Teleostei</taxon>
        <taxon>Neoteleostei</taxon>
        <taxon>Acanthomorphata</taxon>
        <taxon>Eupercaria</taxon>
        <taxon>Perciformes</taxon>
        <taxon>Notothenioidei</taxon>
        <taxon>Nototheniidae</taxon>
        <taxon>Notothenia</taxon>
    </lineage>
</organism>
<sequence length="239" mass="27272">MSADKKVKETVSLSESEDGFQYEEVSLGEDWSLTEGEEDLEATVKAIQERAEAAASPRKAAPSSPHKQEAVDDFLRTFLFHMNMTETLDCFQTEWTEMVQRGGLDTEKIGLVPLVYTENESLTGELETAQREMEEYRRAAAAGALTLERVQRNRDFHSLQYKRVVQEKNKLIEEMKKLTVQCNKYEPEVKRMNEKYQAVLKQIMLMALEKDKALGEEGSGNMTHEKPPSPAKSSRTQTR</sequence>
<feature type="coiled-coil region" evidence="1">
    <location>
        <begin position="119"/>
        <end position="181"/>
    </location>
</feature>
<evidence type="ECO:0000256" key="1">
    <source>
        <dbReference type="SAM" id="Coils"/>
    </source>
</evidence>
<dbReference type="Proteomes" id="UP000504611">
    <property type="component" value="Unplaced"/>
</dbReference>
<feature type="region of interest" description="Disordered" evidence="2">
    <location>
        <begin position="1"/>
        <end position="27"/>
    </location>
</feature>
<dbReference type="KEGG" id="ncc:104948454"/>
<protein>
    <submittedName>
        <fullName evidence="4">Sperm-associated antigen 16 protein-like</fullName>
    </submittedName>
</protein>
<feature type="compositionally biased region" description="Low complexity" evidence="2">
    <location>
        <begin position="53"/>
        <end position="65"/>
    </location>
</feature>
<keyword evidence="3" id="KW-1185">Reference proteome</keyword>
<dbReference type="PANTHER" id="PTHR14604">
    <property type="entry name" value="WD40 REPEAT PF20"/>
    <property type="match status" value="1"/>
</dbReference>
<name>A0A6I9N8W4_9TELE</name>
<reference evidence="4" key="1">
    <citation type="submission" date="2025-08" db="UniProtKB">
        <authorList>
            <consortium name="RefSeq"/>
        </authorList>
    </citation>
    <scope>IDENTIFICATION</scope>
    <source>
        <tissue evidence="4">Muscle</tissue>
    </source>
</reference>
<evidence type="ECO:0000313" key="3">
    <source>
        <dbReference type="Proteomes" id="UP000504611"/>
    </source>
</evidence>
<dbReference type="PANTHER" id="PTHR14604:SF3">
    <property type="entry name" value="SPERM-ASSOCIATED ANTIGEN 16 PROTEIN"/>
    <property type="match status" value="1"/>
</dbReference>